<protein>
    <recommendedName>
        <fullName evidence="1">TTF-type domain-containing protein</fullName>
    </recommendedName>
</protein>
<dbReference type="STRING" id="2711.A0A067E9S8"/>
<dbReference type="PANTHER" id="PTHR45749">
    <property type="match status" value="1"/>
</dbReference>
<dbReference type="InterPro" id="IPR006580">
    <property type="entry name" value="Znf_TTF"/>
</dbReference>
<evidence type="ECO:0000259" key="1">
    <source>
        <dbReference type="SMART" id="SM00597"/>
    </source>
</evidence>
<feature type="non-terminal residue" evidence="2">
    <location>
        <position position="1"/>
    </location>
</feature>
<feature type="domain" description="TTF-type" evidence="1">
    <location>
        <begin position="1"/>
        <end position="83"/>
    </location>
</feature>
<dbReference type="InterPro" id="IPR025398">
    <property type="entry name" value="DUF4371"/>
</dbReference>
<dbReference type="EMBL" id="KK785043">
    <property type="protein sequence ID" value="KDO51959.1"/>
    <property type="molecule type" value="Genomic_DNA"/>
</dbReference>
<sequence length="558" mass="64805">FLKFPWLEYSISKDKAFCFPCYIFHDKPSKNEVFIVDGVQNWKYVGCEKTCHFAQHERGHGSSHNDAMLKWSNLKDPSKHIDKTMNAQSSQQILENRLRLKTSIVATKWLAKQACAFRGHDESVNSLNRGNFIELIKLLVTMNEEINKVVLENAPKNTQYIAPKIQKELLNIIANKVRHKIREEVDDAKFCIIIDEAVDESYKEQMVIILRYVDCDGFIRERFFEIVNVDETKALTLKNEICNMLAHYNLLVENLRGQWYDGASNMADEWNGLQYLFPNDLSKEVHEVWLFFSKLSSIINFASASFKRYSELKSAREKEIIDLIALKELETVNKFIEMFGATLEVLGKMINDGSNRDTHGEAKGAYREMKSFEFVFILLLLNKVLGISDILCRALQTKSLDILNALNYISNFQLMELNSRFSEQTVELLTLSLALDPVDGFKSFDIDNICSLAEKFYPHNFTPNELCRRFVETMKSQHYFLIDRLIRLVLTLPVSTATTERAFSTMKLIKTSLRSKMENEFFSDCMVIYVEREITNTVDSDSIIDYFYNLKSRKVQLR</sequence>
<proteinExistence type="predicted"/>
<dbReference type="PANTHER" id="PTHR45749:SF26">
    <property type="entry name" value="ZINC FINGER MYM-TYPE PROTEIN 1-LIKE"/>
    <property type="match status" value="1"/>
</dbReference>
<dbReference type="AlphaFoldDB" id="A0A067E9S8"/>
<accession>A0A067E9S8</accession>
<organism evidence="2 3">
    <name type="scientific">Citrus sinensis</name>
    <name type="common">Sweet orange</name>
    <name type="synonym">Citrus aurantium var. sinensis</name>
    <dbReference type="NCBI Taxonomy" id="2711"/>
    <lineage>
        <taxon>Eukaryota</taxon>
        <taxon>Viridiplantae</taxon>
        <taxon>Streptophyta</taxon>
        <taxon>Embryophyta</taxon>
        <taxon>Tracheophyta</taxon>
        <taxon>Spermatophyta</taxon>
        <taxon>Magnoliopsida</taxon>
        <taxon>eudicotyledons</taxon>
        <taxon>Gunneridae</taxon>
        <taxon>Pentapetalae</taxon>
        <taxon>rosids</taxon>
        <taxon>malvids</taxon>
        <taxon>Sapindales</taxon>
        <taxon>Rutaceae</taxon>
        <taxon>Aurantioideae</taxon>
        <taxon>Citrus</taxon>
    </lineage>
</organism>
<dbReference type="Proteomes" id="UP000027120">
    <property type="component" value="Unassembled WGS sequence"/>
</dbReference>
<dbReference type="InterPro" id="IPR012337">
    <property type="entry name" value="RNaseH-like_sf"/>
</dbReference>
<dbReference type="SUPFAM" id="SSF53098">
    <property type="entry name" value="Ribonuclease H-like"/>
    <property type="match status" value="1"/>
</dbReference>
<keyword evidence="3" id="KW-1185">Reference proteome</keyword>
<evidence type="ECO:0000313" key="3">
    <source>
        <dbReference type="Proteomes" id="UP000027120"/>
    </source>
</evidence>
<dbReference type="InterPro" id="IPR008906">
    <property type="entry name" value="HATC_C_dom"/>
</dbReference>
<gene>
    <name evidence="2" type="ORF">CISIN_1g039830mg</name>
</gene>
<evidence type="ECO:0000313" key="2">
    <source>
        <dbReference type="EMBL" id="KDO51959.1"/>
    </source>
</evidence>
<name>A0A067E9S8_CITSI</name>
<reference evidence="2 3" key="1">
    <citation type="submission" date="2014-04" db="EMBL/GenBank/DDBJ databases">
        <authorList>
            <consortium name="International Citrus Genome Consortium"/>
            <person name="Gmitter F."/>
            <person name="Chen C."/>
            <person name="Farmerie W."/>
            <person name="Harkins T."/>
            <person name="Desany B."/>
            <person name="Mohiuddin M."/>
            <person name="Kodira C."/>
            <person name="Borodovsky M."/>
            <person name="Lomsadze A."/>
            <person name="Burns P."/>
            <person name="Jenkins J."/>
            <person name="Prochnik S."/>
            <person name="Shu S."/>
            <person name="Chapman J."/>
            <person name="Pitluck S."/>
            <person name="Schmutz J."/>
            <person name="Rokhsar D."/>
        </authorList>
    </citation>
    <scope>NUCLEOTIDE SEQUENCE</scope>
</reference>
<dbReference type="Pfam" id="PF14291">
    <property type="entry name" value="DUF4371"/>
    <property type="match status" value="1"/>
</dbReference>
<dbReference type="GO" id="GO:0046983">
    <property type="term" value="F:protein dimerization activity"/>
    <property type="evidence" value="ECO:0007669"/>
    <property type="project" value="InterPro"/>
</dbReference>
<dbReference type="Pfam" id="PF05699">
    <property type="entry name" value="Dimer_Tnp_hAT"/>
    <property type="match status" value="1"/>
</dbReference>
<dbReference type="SMART" id="SM00597">
    <property type="entry name" value="ZnF_TTF"/>
    <property type="match status" value="1"/>
</dbReference>